<feature type="transmembrane region" description="Helical" evidence="5">
    <location>
        <begin position="7"/>
        <end position="28"/>
    </location>
</feature>
<reference evidence="6 7" key="1">
    <citation type="submission" date="2019-11" db="EMBL/GenBank/DDBJ databases">
        <title>Growth characteristics of pneumococcus vary with the chemical composition of the capsule and with environmental conditions.</title>
        <authorList>
            <person name="Tothpal A."/>
            <person name="Desobry K."/>
            <person name="Joshi S."/>
            <person name="Wyllie A.L."/>
            <person name="Weinberger D.M."/>
        </authorList>
    </citation>
    <scope>NUCLEOTIDE SEQUENCE [LARGE SCALE GENOMIC DNA]</scope>
    <source>
        <strain evidence="7">pnumococcus19F</strain>
    </source>
</reference>
<gene>
    <name evidence="6" type="ORF">GM540_06525</name>
</gene>
<keyword evidence="2 5" id="KW-0812">Transmembrane</keyword>
<dbReference type="Pfam" id="PF01925">
    <property type="entry name" value="TauE"/>
    <property type="match status" value="1"/>
</dbReference>
<protein>
    <recommendedName>
        <fullName evidence="5">Probable membrane transporter protein</fullName>
    </recommendedName>
</protein>
<comment type="subcellular location">
    <subcellularLocation>
        <location evidence="5">Cell membrane</location>
        <topology evidence="5">Multi-pass membrane protein</topology>
    </subcellularLocation>
    <subcellularLocation>
        <location evidence="1">Membrane</location>
        <topology evidence="1">Multi-pass membrane protein</topology>
    </subcellularLocation>
</comment>
<keyword evidence="5" id="KW-1003">Cell membrane</keyword>
<evidence type="ECO:0000256" key="2">
    <source>
        <dbReference type="ARBA" id="ARBA00022692"/>
    </source>
</evidence>
<dbReference type="EMBL" id="WNHQ01000522">
    <property type="protein sequence ID" value="MTV73644.1"/>
    <property type="molecule type" value="Genomic_DNA"/>
</dbReference>
<evidence type="ECO:0000313" key="7">
    <source>
        <dbReference type="Proteomes" id="UP000483094"/>
    </source>
</evidence>
<dbReference type="GO" id="GO:0005886">
    <property type="term" value="C:plasma membrane"/>
    <property type="evidence" value="ECO:0007669"/>
    <property type="project" value="UniProtKB-SubCell"/>
</dbReference>
<dbReference type="InterPro" id="IPR002781">
    <property type="entry name" value="TM_pro_TauE-like"/>
</dbReference>
<evidence type="ECO:0000256" key="5">
    <source>
        <dbReference type="RuleBase" id="RU363041"/>
    </source>
</evidence>
<dbReference type="Proteomes" id="UP000483094">
    <property type="component" value="Unassembled WGS sequence"/>
</dbReference>
<feature type="transmembrane region" description="Helical" evidence="5">
    <location>
        <begin position="102"/>
        <end position="123"/>
    </location>
</feature>
<comment type="caution">
    <text evidence="6">The sequence shown here is derived from an EMBL/GenBank/DDBJ whole genome shotgun (WGS) entry which is preliminary data.</text>
</comment>
<comment type="similarity">
    <text evidence="5">Belongs to the 4-toluene sulfonate uptake permease (TSUP) (TC 2.A.102) family.</text>
</comment>
<evidence type="ECO:0000256" key="3">
    <source>
        <dbReference type="ARBA" id="ARBA00022989"/>
    </source>
</evidence>
<feature type="non-terminal residue" evidence="6">
    <location>
        <position position="147"/>
    </location>
</feature>
<name>A0A6G2DAS4_STREE</name>
<organism evidence="6 7">
    <name type="scientific">Streptococcus pneumoniae</name>
    <dbReference type="NCBI Taxonomy" id="1313"/>
    <lineage>
        <taxon>Bacteria</taxon>
        <taxon>Bacillati</taxon>
        <taxon>Bacillota</taxon>
        <taxon>Bacilli</taxon>
        <taxon>Lactobacillales</taxon>
        <taxon>Streptococcaceae</taxon>
        <taxon>Streptococcus</taxon>
    </lineage>
</organism>
<dbReference type="AlphaFoldDB" id="A0A6G2DAS4"/>
<proteinExistence type="inferred from homology"/>
<evidence type="ECO:0000313" key="6">
    <source>
        <dbReference type="EMBL" id="MTV73644.1"/>
    </source>
</evidence>
<sequence length="147" mass="16403">MVEIIYFLIIIIASGLGSISGMGGGIIIKPLMDSFGYHSVSDIAFYSSFSVFIMAIISTTKRFSQSKEIKWRLIFTVSFSSVLGGFLGHLIFQVLLSQLSVRLVSIVQMILLFVMLLVSFVLTDFKKTYQFDKIGFYMICGLLLGLI</sequence>
<accession>A0A6G2DAS4</accession>
<keyword evidence="3 5" id="KW-1133">Transmembrane helix</keyword>
<feature type="transmembrane region" description="Helical" evidence="5">
    <location>
        <begin position="73"/>
        <end position="96"/>
    </location>
</feature>
<feature type="transmembrane region" description="Helical" evidence="5">
    <location>
        <begin position="43"/>
        <end position="61"/>
    </location>
</feature>
<evidence type="ECO:0000256" key="4">
    <source>
        <dbReference type="ARBA" id="ARBA00023136"/>
    </source>
</evidence>
<evidence type="ECO:0000256" key="1">
    <source>
        <dbReference type="ARBA" id="ARBA00004141"/>
    </source>
</evidence>
<keyword evidence="4 5" id="KW-0472">Membrane</keyword>